<evidence type="ECO:0000313" key="1">
    <source>
        <dbReference type="EMBL" id="MBB3051947.1"/>
    </source>
</evidence>
<evidence type="ECO:0000313" key="2">
    <source>
        <dbReference type="Proteomes" id="UP000550714"/>
    </source>
</evidence>
<reference evidence="1 2" key="1">
    <citation type="submission" date="2020-08" db="EMBL/GenBank/DDBJ databases">
        <title>Genomic Encyclopedia of Type Strains, Phase III (KMG-III): the genomes of soil and plant-associated and newly described type strains.</title>
        <authorList>
            <person name="Whitman W."/>
        </authorList>
    </citation>
    <scope>NUCLEOTIDE SEQUENCE [LARGE SCALE GENOMIC DNA]</scope>
    <source>
        <strain evidence="1 2">CECT 8577</strain>
    </source>
</reference>
<dbReference type="EMBL" id="JACHWU010000003">
    <property type="protein sequence ID" value="MBB3051947.1"/>
    <property type="molecule type" value="Genomic_DNA"/>
</dbReference>
<dbReference type="AlphaFoldDB" id="A0A839S5L1"/>
<dbReference type="Proteomes" id="UP000550714">
    <property type="component" value="Unassembled WGS sequence"/>
</dbReference>
<protein>
    <submittedName>
        <fullName evidence="1">Uncharacterized protein</fullName>
    </submittedName>
</protein>
<keyword evidence="2" id="KW-1185">Reference proteome</keyword>
<gene>
    <name evidence="1" type="ORF">FHS23_002976</name>
</gene>
<name>A0A839S5L1_9PSEU</name>
<comment type="caution">
    <text evidence="1">The sequence shown here is derived from an EMBL/GenBank/DDBJ whole genome shotgun (WGS) entry which is preliminary data.</text>
</comment>
<accession>A0A839S5L1</accession>
<proteinExistence type="predicted"/>
<organism evidence="1 2">
    <name type="scientific">Prauserella isguenensis</name>
    <dbReference type="NCBI Taxonomy" id="1470180"/>
    <lineage>
        <taxon>Bacteria</taxon>
        <taxon>Bacillati</taxon>
        <taxon>Actinomycetota</taxon>
        <taxon>Actinomycetes</taxon>
        <taxon>Pseudonocardiales</taxon>
        <taxon>Pseudonocardiaceae</taxon>
        <taxon>Prauserella</taxon>
    </lineage>
</organism>
<sequence length="38" mass="3822">MPRAAGAPPASEPLGTVILAGIIAVDNAFVARTRASLF</sequence>